<organism evidence="2 3">
    <name type="scientific">Flavobacterium turcicum</name>
    <dbReference type="NCBI Taxonomy" id="2764718"/>
    <lineage>
        <taxon>Bacteria</taxon>
        <taxon>Pseudomonadati</taxon>
        <taxon>Bacteroidota</taxon>
        <taxon>Flavobacteriia</taxon>
        <taxon>Flavobacteriales</taxon>
        <taxon>Flavobacteriaceae</taxon>
        <taxon>Flavobacterium</taxon>
    </lineage>
</organism>
<accession>A0ABR7JEN8</accession>
<comment type="caution">
    <text evidence="2">The sequence shown here is derived from an EMBL/GenBank/DDBJ whole genome shotgun (WGS) entry which is preliminary data.</text>
</comment>
<dbReference type="InterPro" id="IPR046913">
    <property type="entry name" value="ABC-3C_CTD7"/>
</dbReference>
<gene>
    <name evidence="2" type="ORF">H8R26_05040</name>
</gene>
<keyword evidence="3" id="KW-1185">Reference proteome</keyword>
<proteinExistence type="predicted"/>
<reference evidence="2 3" key="1">
    <citation type="submission" date="2020-08" db="EMBL/GenBank/DDBJ databases">
        <title>Description of novel Flavobacterium F-400 isolate.</title>
        <authorList>
            <person name="Saticioglu I."/>
            <person name="Duman M."/>
            <person name="Altun S."/>
        </authorList>
    </citation>
    <scope>NUCLEOTIDE SEQUENCE [LARGE SCALE GENOMIC DNA]</scope>
    <source>
        <strain evidence="2 3">F-400</strain>
    </source>
</reference>
<dbReference type="Pfam" id="PF20283">
    <property type="entry name" value="CTD7"/>
    <property type="match status" value="1"/>
</dbReference>
<evidence type="ECO:0000259" key="1">
    <source>
        <dbReference type="Pfam" id="PF20283"/>
    </source>
</evidence>
<protein>
    <recommendedName>
        <fullName evidence="1">ABC-three component systems C-terminal domain-containing protein</fullName>
    </recommendedName>
</protein>
<name>A0ABR7JEN8_9FLAO</name>
<dbReference type="Proteomes" id="UP000621670">
    <property type="component" value="Unassembled WGS sequence"/>
</dbReference>
<dbReference type="RefSeq" id="WP_166133973.1">
    <property type="nucleotide sequence ID" value="NZ_JAAOBY010000002.1"/>
</dbReference>
<evidence type="ECO:0000313" key="2">
    <source>
        <dbReference type="EMBL" id="MBC5862780.1"/>
    </source>
</evidence>
<dbReference type="EMBL" id="JACRUM010000002">
    <property type="protein sequence ID" value="MBC5862780.1"/>
    <property type="molecule type" value="Genomic_DNA"/>
</dbReference>
<sequence>MSDLASGAASGYIYQFEKALLTLSGLQNDKDFVSIESVDDVAAHNEKGSVLMTFQAKHSILTSGTTFEDTSKALWRTFEIWIQKINTNIFNDKTIFVCSTNKKISNDALLSKIKNETFSNVIVLVNDLLAVQKAKLLTAKKGTHIQKTIDYIEFVLKNQAVFETIKNNLQIEDEESVKEKFIVELHLSSESYTDTIRDSIYEEFYGWISLRAKSKWLNSDVAHFSKNEFDDKYYQIKTNPSIMNAVFRTKERLGTIDDGLIKKARKEMFVRQIEDMARNKEAKERIIVRAIHDFIYSDVEIKHIIIKGDYTEYDFEVFVKQCKNHWQELYDVKVLKEIDEYNEDEKNLISIDIYDSIMKSIELKFKEGFGFTTESEYVKNGCFLNLSNKPEIGWRPDWKIKYQSK</sequence>
<feature type="domain" description="ABC-three component systems C-terminal" evidence="1">
    <location>
        <begin position="269"/>
        <end position="399"/>
    </location>
</feature>
<evidence type="ECO:0000313" key="3">
    <source>
        <dbReference type="Proteomes" id="UP000621670"/>
    </source>
</evidence>